<feature type="transmembrane region" description="Helical" evidence="8">
    <location>
        <begin position="420"/>
        <end position="442"/>
    </location>
</feature>
<feature type="transmembrane region" description="Helical" evidence="8">
    <location>
        <begin position="159"/>
        <end position="181"/>
    </location>
</feature>
<feature type="transmembrane region" description="Helical" evidence="8">
    <location>
        <begin position="454"/>
        <end position="476"/>
    </location>
</feature>
<dbReference type="GO" id="GO:0022857">
    <property type="term" value="F:transmembrane transporter activity"/>
    <property type="evidence" value="ECO:0007669"/>
    <property type="project" value="UniProtKB-UniRule"/>
</dbReference>
<comment type="function">
    <text evidence="1 8">Probably involved in transport through the plasma membrane.</text>
</comment>
<comment type="caution">
    <text evidence="10">The sequence shown here is derived from an EMBL/GenBank/DDBJ whole genome shotgun (WGS) entry which is preliminary data.</text>
</comment>
<dbReference type="Proteomes" id="UP000307173">
    <property type="component" value="Unassembled WGS sequence"/>
</dbReference>
<evidence type="ECO:0000256" key="1">
    <source>
        <dbReference type="ARBA" id="ARBA00002957"/>
    </source>
</evidence>
<dbReference type="PANTHER" id="PTHR12385:SF4">
    <property type="entry name" value="PROTEIN PNS1"/>
    <property type="match status" value="1"/>
</dbReference>
<proteinExistence type="inferred from homology"/>
<name>A0A4T0X538_9ASCO</name>
<dbReference type="PANTHER" id="PTHR12385">
    <property type="entry name" value="CHOLINE TRANSPORTER-LIKE (SLC FAMILY 44)"/>
    <property type="match status" value="1"/>
</dbReference>
<accession>A0A4T0X538</accession>
<evidence type="ECO:0000313" key="11">
    <source>
        <dbReference type="Proteomes" id="UP000307173"/>
    </source>
</evidence>
<feature type="transmembrane region" description="Helical" evidence="8">
    <location>
        <begin position="131"/>
        <end position="152"/>
    </location>
</feature>
<comment type="similarity">
    <text evidence="3 8">Belongs to the CTL (choline transporter-like) family.</text>
</comment>
<evidence type="ECO:0000256" key="2">
    <source>
        <dbReference type="ARBA" id="ARBA00004651"/>
    </source>
</evidence>
<evidence type="ECO:0000256" key="7">
    <source>
        <dbReference type="ARBA" id="ARBA00023136"/>
    </source>
</evidence>
<dbReference type="GO" id="GO:0005886">
    <property type="term" value="C:plasma membrane"/>
    <property type="evidence" value="ECO:0007669"/>
    <property type="project" value="UniProtKB-SubCell"/>
</dbReference>
<gene>
    <name evidence="10" type="ORF">CANINC_001533</name>
</gene>
<keyword evidence="5 8" id="KW-0812">Transmembrane</keyword>
<protein>
    <recommendedName>
        <fullName evidence="4 8">Protein PNS1</fullName>
    </recommendedName>
</protein>
<sequence length="529" mass="58884">MNVPPAYDEPDNNRYNEAAPPYNEADEDYVYTFEKPEKPIPAPDYDEAFPISTPKYNDTFFTYLFLAVLSAFGILVYKNYSPQSIPIWSTDVSTEISKPMKQLYALIGISTITPFLTSTIALLLVYTAPTFFLIVAFSLVPISLAAMTFSAFASGSIVLGSFFALMAFGSFMFMITSYNRFAFSATILKLVVKAVSTHPSTLFVSFLSAIISAVIAIAYILAITMIANSRFAIDDSYCPHTNGNDICVSNTTVLIAIFSLFTGFYVFQVIENTTHVILAGIFSSWYFFDISDTKPLNAASGAVKRAFTYCFGSICFGSLIVSVVQTTKVTLQTLKAKLRAGSYRNGSDSDSANQLLLCVLLCIVTIFEWFATELEYWIRWFNRYAYSYLAMYGKPYLQSARDTFEILRYKGLDILINDSLISSAINFYSLLSVVLTGIALYVSFHTLDMSPEMLVIGASASLLVSWFITSIAINVLDVGCVTLMVALSVDPTAFVNPASIERIQAWEQMQRYYPGLTERVMLDWPDNIN</sequence>
<evidence type="ECO:0000256" key="3">
    <source>
        <dbReference type="ARBA" id="ARBA00007168"/>
    </source>
</evidence>
<organism evidence="10 11">
    <name type="scientific">Pichia inconspicua</name>
    <dbReference type="NCBI Taxonomy" id="52247"/>
    <lineage>
        <taxon>Eukaryota</taxon>
        <taxon>Fungi</taxon>
        <taxon>Dikarya</taxon>
        <taxon>Ascomycota</taxon>
        <taxon>Saccharomycotina</taxon>
        <taxon>Pichiomycetes</taxon>
        <taxon>Pichiales</taxon>
        <taxon>Pichiaceae</taxon>
        <taxon>Pichia</taxon>
    </lineage>
</organism>
<evidence type="ECO:0000256" key="4">
    <source>
        <dbReference type="ARBA" id="ARBA00015388"/>
    </source>
</evidence>
<feature type="transmembrane region" description="Helical" evidence="8">
    <location>
        <begin position="352"/>
        <end position="371"/>
    </location>
</feature>
<evidence type="ECO:0000256" key="9">
    <source>
        <dbReference type="SAM" id="MobiDB-lite"/>
    </source>
</evidence>
<dbReference type="InterPro" id="IPR007603">
    <property type="entry name" value="Choline_transptr-like"/>
</dbReference>
<evidence type="ECO:0000256" key="8">
    <source>
        <dbReference type="RuleBase" id="RU368066"/>
    </source>
</evidence>
<dbReference type="OrthoDB" id="44736at2759"/>
<feature type="transmembrane region" description="Helical" evidence="8">
    <location>
        <begin position="60"/>
        <end position="77"/>
    </location>
</feature>
<evidence type="ECO:0000256" key="5">
    <source>
        <dbReference type="ARBA" id="ARBA00022692"/>
    </source>
</evidence>
<feature type="transmembrane region" description="Helical" evidence="8">
    <location>
        <begin position="201"/>
        <end position="226"/>
    </location>
</feature>
<reference evidence="10 11" key="1">
    <citation type="journal article" date="2019" name="Front. Genet.">
        <title>Whole-Genome Sequencing of the Opportunistic Yeast Pathogen Candida inconspicua Uncovers Its Hybrid Origin.</title>
        <authorList>
            <person name="Mixao V."/>
            <person name="Hansen A.P."/>
            <person name="Saus E."/>
            <person name="Boekhout T."/>
            <person name="Lass-Florl C."/>
            <person name="Gabaldon T."/>
        </authorList>
    </citation>
    <scope>NUCLEOTIDE SEQUENCE [LARGE SCALE GENOMIC DNA]</scope>
    <source>
        <strain evidence="10 11">CBS 180</strain>
    </source>
</reference>
<comment type="subcellular location">
    <subcellularLocation>
        <location evidence="2 8">Cell membrane</location>
        <topology evidence="2 8">Multi-pass membrane protein</topology>
    </subcellularLocation>
</comment>
<dbReference type="AlphaFoldDB" id="A0A4T0X538"/>
<dbReference type="Pfam" id="PF04515">
    <property type="entry name" value="Choline_transpo"/>
    <property type="match status" value="1"/>
</dbReference>
<evidence type="ECO:0000313" key="10">
    <source>
        <dbReference type="EMBL" id="TID29894.1"/>
    </source>
</evidence>
<feature type="region of interest" description="Disordered" evidence="9">
    <location>
        <begin position="1"/>
        <end position="21"/>
    </location>
</feature>
<feature type="transmembrane region" description="Helical" evidence="8">
    <location>
        <begin position="247"/>
        <end position="267"/>
    </location>
</feature>
<keyword evidence="7 8" id="KW-0472">Membrane</keyword>
<evidence type="ECO:0000256" key="6">
    <source>
        <dbReference type="ARBA" id="ARBA00022989"/>
    </source>
</evidence>
<keyword evidence="6 8" id="KW-1133">Transmembrane helix</keyword>
<feature type="transmembrane region" description="Helical" evidence="8">
    <location>
        <begin position="103"/>
        <end position="125"/>
    </location>
</feature>
<feature type="transmembrane region" description="Helical" evidence="8">
    <location>
        <begin position="306"/>
        <end position="331"/>
    </location>
</feature>
<keyword evidence="11" id="KW-1185">Reference proteome</keyword>
<dbReference type="EMBL" id="SELW01000222">
    <property type="protein sequence ID" value="TID29894.1"/>
    <property type="molecule type" value="Genomic_DNA"/>
</dbReference>